<keyword evidence="3 8" id="KW-0963">Cytoplasm</keyword>
<evidence type="ECO:0000313" key="12">
    <source>
        <dbReference type="Proteomes" id="UP001237207"/>
    </source>
</evidence>
<comment type="subunit">
    <text evidence="7">A double ring-shaped homohexamer of ClpQ is capped on each side by a ring-shaped ClpY homohexamer. The assembly of the ClpQ/ClpY complex is dependent on binding of ATP.</text>
</comment>
<proteinExistence type="inferred from homology"/>
<accession>A0AAJ1SX95</accession>
<comment type="similarity">
    <text evidence="2 8">Belongs to the ClpX chaperone family. HslU subfamily.</text>
</comment>
<dbReference type="FunFam" id="3.40.50.300:FF:000220">
    <property type="entry name" value="ATP-dependent protease ATPase subunit HslU"/>
    <property type="match status" value="1"/>
</dbReference>
<comment type="subcellular location">
    <subcellularLocation>
        <location evidence="1 8">Cytoplasm</location>
    </subcellularLocation>
</comment>
<dbReference type="GO" id="GO:0036402">
    <property type="term" value="F:proteasome-activating activity"/>
    <property type="evidence" value="ECO:0007669"/>
    <property type="project" value="UniProtKB-UniRule"/>
</dbReference>
<evidence type="ECO:0000256" key="1">
    <source>
        <dbReference type="ARBA" id="ARBA00004496"/>
    </source>
</evidence>
<dbReference type="Pfam" id="PF00004">
    <property type="entry name" value="AAA"/>
    <property type="match status" value="1"/>
</dbReference>
<name>A0AAJ1SX95_9BACI</name>
<feature type="domain" description="AAA+ ATPase" evidence="9">
    <location>
        <begin position="53"/>
        <end position="358"/>
    </location>
</feature>
<dbReference type="NCBIfam" id="TIGR00390">
    <property type="entry name" value="hslU"/>
    <property type="match status" value="1"/>
</dbReference>
<feature type="binding site" evidence="8">
    <location>
        <position position="22"/>
    </location>
    <ligand>
        <name>ATP</name>
        <dbReference type="ChEBI" id="CHEBI:30616"/>
    </ligand>
</feature>
<dbReference type="PANTHER" id="PTHR48102">
    <property type="entry name" value="ATP-DEPENDENT CLP PROTEASE ATP-BINDING SUBUNIT CLPX-LIKE, MITOCHONDRIAL-RELATED"/>
    <property type="match status" value="1"/>
</dbReference>
<keyword evidence="11" id="KW-0645">Protease</keyword>
<dbReference type="GO" id="GO:0005524">
    <property type="term" value="F:ATP binding"/>
    <property type="evidence" value="ECO:0007669"/>
    <property type="project" value="UniProtKB-UniRule"/>
</dbReference>
<keyword evidence="4 8" id="KW-0547">Nucleotide-binding</keyword>
<dbReference type="SUPFAM" id="SSF52540">
    <property type="entry name" value="P-loop containing nucleoside triphosphate hydrolases"/>
    <property type="match status" value="1"/>
</dbReference>
<dbReference type="InterPro" id="IPR003593">
    <property type="entry name" value="AAA+_ATPase"/>
</dbReference>
<dbReference type="Pfam" id="PF07724">
    <property type="entry name" value="AAA_2"/>
    <property type="match status" value="1"/>
</dbReference>
<dbReference type="Proteomes" id="UP001237207">
    <property type="component" value="Unassembled WGS sequence"/>
</dbReference>
<dbReference type="GO" id="GO:0016887">
    <property type="term" value="F:ATP hydrolysis activity"/>
    <property type="evidence" value="ECO:0007669"/>
    <property type="project" value="InterPro"/>
</dbReference>
<dbReference type="Gene3D" id="1.10.8.60">
    <property type="match status" value="1"/>
</dbReference>
<dbReference type="CDD" id="cd19498">
    <property type="entry name" value="RecA-like_HslU"/>
    <property type="match status" value="1"/>
</dbReference>
<dbReference type="Pfam" id="PF10431">
    <property type="entry name" value="ClpB_D2-small"/>
    <property type="match status" value="1"/>
</dbReference>
<dbReference type="FunFam" id="3.40.50.300:FF:000213">
    <property type="entry name" value="ATP-dependent protease ATPase subunit HslU"/>
    <property type="match status" value="1"/>
</dbReference>
<evidence type="ECO:0000256" key="5">
    <source>
        <dbReference type="ARBA" id="ARBA00022840"/>
    </source>
</evidence>
<dbReference type="PANTHER" id="PTHR48102:SF3">
    <property type="entry name" value="ATP-DEPENDENT PROTEASE ATPASE SUBUNIT HSLU"/>
    <property type="match status" value="1"/>
</dbReference>
<feature type="binding site" evidence="8">
    <location>
        <position position="419"/>
    </location>
    <ligand>
        <name>ATP</name>
        <dbReference type="ChEBI" id="CHEBI:30616"/>
    </ligand>
</feature>
<feature type="binding site" evidence="8">
    <location>
        <position position="282"/>
    </location>
    <ligand>
        <name>ATP</name>
        <dbReference type="ChEBI" id="CHEBI:30616"/>
    </ligand>
</feature>
<comment type="caution">
    <text evidence="11">The sequence shown here is derived from an EMBL/GenBank/DDBJ whole genome shotgun (WGS) entry which is preliminary data.</text>
</comment>
<evidence type="ECO:0000256" key="6">
    <source>
        <dbReference type="ARBA" id="ARBA00023186"/>
    </source>
</evidence>
<evidence type="ECO:0000259" key="10">
    <source>
        <dbReference type="SMART" id="SM01086"/>
    </source>
</evidence>
<feature type="domain" description="Clp ATPase C-terminal" evidence="10">
    <location>
        <begin position="361"/>
        <end position="455"/>
    </location>
</feature>
<feature type="binding site" evidence="8">
    <location>
        <begin position="64"/>
        <end position="69"/>
    </location>
    <ligand>
        <name>ATP</name>
        <dbReference type="ChEBI" id="CHEBI:30616"/>
    </ligand>
</feature>
<dbReference type="SMART" id="SM01086">
    <property type="entry name" value="ClpB_D2-small"/>
    <property type="match status" value="1"/>
</dbReference>
<evidence type="ECO:0000256" key="4">
    <source>
        <dbReference type="ARBA" id="ARBA00022741"/>
    </source>
</evidence>
<dbReference type="GO" id="GO:0008233">
    <property type="term" value="F:peptidase activity"/>
    <property type="evidence" value="ECO:0007669"/>
    <property type="project" value="UniProtKB-KW"/>
</dbReference>
<keyword evidence="12" id="KW-1185">Reference proteome</keyword>
<dbReference type="RefSeq" id="WP_307256295.1">
    <property type="nucleotide sequence ID" value="NZ_JAUSUC010000005.1"/>
</dbReference>
<dbReference type="GO" id="GO:0043335">
    <property type="term" value="P:protein unfolding"/>
    <property type="evidence" value="ECO:0007669"/>
    <property type="project" value="UniProtKB-UniRule"/>
</dbReference>
<dbReference type="GO" id="GO:0009376">
    <property type="term" value="C:HslUV protease complex"/>
    <property type="evidence" value="ECO:0007669"/>
    <property type="project" value="UniProtKB-UniRule"/>
</dbReference>
<dbReference type="AlphaFoldDB" id="A0AAJ1SX95"/>
<comment type="subunit">
    <text evidence="8">A double ring-shaped homohexamer of HslV is capped on each side by a ring-shaped HslU homohexamer. The assembly of the HslU/HslV complex is dependent on binding of ATP.</text>
</comment>
<dbReference type="NCBIfam" id="NF003544">
    <property type="entry name" value="PRK05201.1"/>
    <property type="match status" value="1"/>
</dbReference>
<reference evidence="11" key="1">
    <citation type="submission" date="2023-07" db="EMBL/GenBank/DDBJ databases">
        <title>Genomic Encyclopedia of Type Strains, Phase IV (KMG-IV): sequencing the most valuable type-strain genomes for metagenomic binning, comparative biology and taxonomic classification.</title>
        <authorList>
            <person name="Goeker M."/>
        </authorList>
    </citation>
    <scope>NUCLEOTIDE SEQUENCE</scope>
    <source>
        <strain evidence="11">DSM 23947</strain>
    </source>
</reference>
<dbReference type="InterPro" id="IPR004491">
    <property type="entry name" value="HslU"/>
</dbReference>
<organism evidence="11 12">
    <name type="scientific">Oikeobacillus pervagus</name>
    <dbReference type="NCBI Taxonomy" id="1325931"/>
    <lineage>
        <taxon>Bacteria</taxon>
        <taxon>Bacillati</taxon>
        <taxon>Bacillota</taxon>
        <taxon>Bacilli</taxon>
        <taxon>Bacillales</taxon>
        <taxon>Bacillaceae</taxon>
        <taxon>Oikeobacillus</taxon>
    </lineage>
</organism>
<dbReference type="SMART" id="SM00382">
    <property type="entry name" value="AAA"/>
    <property type="match status" value="1"/>
</dbReference>
<evidence type="ECO:0000256" key="8">
    <source>
        <dbReference type="HAMAP-Rule" id="MF_00249"/>
    </source>
</evidence>
<comment type="function">
    <text evidence="8">ATPase subunit of a proteasome-like degradation complex; this subunit has chaperone activity. The binding of ATP and its subsequent hydrolysis by HslU are essential for unfolding of protein substrates subsequently hydrolyzed by HslV. HslU recognizes the N-terminal part of its protein substrates and unfolds these before they are guided to HslV for hydrolysis.</text>
</comment>
<evidence type="ECO:0000259" key="9">
    <source>
        <dbReference type="SMART" id="SM00382"/>
    </source>
</evidence>
<dbReference type="InterPro" id="IPR003959">
    <property type="entry name" value="ATPase_AAA_core"/>
</dbReference>
<dbReference type="HAMAP" id="MF_00249">
    <property type="entry name" value="HslU"/>
    <property type="match status" value="1"/>
</dbReference>
<evidence type="ECO:0000313" key="11">
    <source>
        <dbReference type="EMBL" id="MDQ0214309.1"/>
    </source>
</evidence>
<evidence type="ECO:0000256" key="2">
    <source>
        <dbReference type="ARBA" id="ARBA00009771"/>
    </source>
</evidence>
<dbReference type="InterPro" id="IPR050052">
    <property type="entry name" value="ATP-dep_Clp_protease_ClpX"/>
</dbReference>
<evidence type="ECO:0000256" key="3">
    <source>
        <dbReference type="ARBA" id="ARBA00022490"/>
    </source>
</evidence>
<dbReference type="InterPro" id="IPR019489">
    <property type="entry name" value="Clp_ATPase_C"/>
</dbReference>
<dbReference type="Gene3D" id="3.40.50.300">
    <property type="entry name" value="P-loop containing nucleotide triphosphate hydrolases"/>
    <property type="match status" value="2"/>
</dbReference>
<sequence>MKNNTIQLTPRQIVERLDQYIIGQKDAKKAVAVALRNRFRRSLLSDKLRDEVNPKNILMIGPTGVGKTEIARRIAKLVGAPFVKVEATKFTEVGYVGRDVESMVRDLMETSVRIVKEEKMHSVQEKAEEAATRRLVDLLVPSKKKNSHYKNPFEMLFGGNAETISEKESDSSEETNVKERKQMIAEKLAHGELENEIVTVEVEEQPVSMFDMLQGSGMEQMGMNMQDALSSFMPKKKKKRKLPVKEARKLLTNEEAQKLIDMDEVTQEAVQRAEQTGIIFIDEIDKIASKGNSSSADVSREGVQRDILPVVEGSTVVTKYGPVKTDHVLFIAAGAFHMAKPSDLIPELQGRFPIRVELQKLSVDDFVRILVEPDNALLKQYKALLETEGIEIEFSDDAIRKIAEIAYNVNQDTDNIGARRLHTILEKLLEDLSFEAPDINLETVQITPQYVEEKLGAISQDKDLSQFIL</sequence>
<keyword evidence="11" id="KW-0378">Hydrolase</keyword>
<protein>
    <recommendedName>
        <fullName evidence="8">ATP-dependent protease ATPase subunit HslU</fullName>
    </recommendedName>
    <alternativeName>
        <fullName evidence="8">Unfoldase HslU</fullName>
    </alternativeName>
</protein>
<gene>
    <name evidence="8" type="primary">hslU</name>
    <name evidence="11" type="ORF">J2S13_000705</name>
</gene>
<keyword evidence="5 8" id="KW-0067">ATP-binding</keyword>
<feature type="binding site" evidence="8">
    <location>
        <position position="347"/>
    </location>
    <ligand>
        <name>ATP</name>
        <dbReference type="ChEBI" id="CHEBI:30616"/>
    </ligand>
</feature>
<dbReference type="EMBL" id="JAUSUC010000005">
    <property type="protein sequence ID" value="MDQ0214309.1"/>
    <property type="molecule type" value="Genomic_DNA"/>
</dbReference>
<evidence type="ECO:0000256" key="7">
    <source>
        <dbReference type="ARBA" id="ARBA00065893"/>
    </source>
</evidence>
<dbReference type="InterPro" id="IPR027417">
    <property type="entry name" value="P-loop_NTPase"/>
</dbReference>
<keyword evidence="6 8" id="KW-0143">Chaperone</keyword>